<dbReference type="PATRIC" id="fig|135735.6.peg.1586"/>
<sequence length="128" mass="14453">MGIRDVGSMEMFLIDNQTGETTKVETLNCKVDVASVGVENKNSQLIKDGDSFSFHSSGGWSMGLQNVELDDSWDNLVRTHPRFDATVSSIQLPKGKTKVPKKKRIQKKWKKRYGREVTYKNCVWGGDI</sequence>
<dbReference type="EMBL" id="CP011974">
    <property type="protein sequence ID" value="AKO92005.1"/>
    <property type="molecule type" value="Genomic_DNA"/>
</dbReference>
<evidence type="ECO:0000313" key="2">
    <source>
        <dbReference type="Proteomes" id="UP000036202"/>
    </source>
</evidence>
<dbReference type="RefSeq" id="WP_046216966.1">
    <property type="nucleotide sequence ID" value="NZ_CP011974.1"/>
</dbReference>
<gene>
    <name evidence="1" type="ORF">BEH_07760</name>
</gene>
<protein>
    <submittedName>
        <fullName evidence="1">Uncharacterized protein</fullName>
    </submittedName>
</protein>
<evidence type="ECO:0000313" key="1">
    <source>
        <dbReference type="EMBL" id="AKO92005.1"/>
    </source>
</evidence>
<name>A0A0H4KEG6_9BACI</name>
<dbReference type="AlphaFoldDB" id="A0A0H4KEG6"/>
<organism evidence="1 2">
    <name type="scientific">Priestia filamentosa</name>
    <dbReference type="NCBI Taxonomy" id="1402861"/>
    <lineage>
        <taxon>Bacteria</taxon>
        <taxon>Bacillati</taxon>
        <taxon>Bacillota</taxon>
        <taxon>Bacilli</taxon>
        <taxon>Bacillales</taxon>
        <taxon>Bacillaceae</taxon>
        <taxon>Priestia</taxon>
    </lineage>
</organism>
<reference evidence="2" key="2">
    <citation type="submission" date="2015-06" db="EMBL/GenBank/DDBJ databases">
        <title>Genome Sequence of Bacillus endophyticus and Analysis of its Companion Mechanism in the Ketogulonigenium vulgare-Bacillus strain Consortium.</title>
        <authorList>
            <person name="Jia N."/>
            <person name="Du J."/>
            <person name="Ding M.-Z."/>
            <person name="Gao F."/>
            <person name="Yuan Y.-J."/>
        </authorList>
    </citation>
    <scope>NUCLEOTIDE SEQUENCE [LARGE SCALE GENOMIC DNA]</scope>
    <source>
        <strain evidence="2">Hbe603</strain>
    </source>
</reference>
<dbReference type="KEGG" id="beo:BEH_07760"/>
<accession>A0A0H4KEG6</accession>
<reference evidence="1 2" key="1">
    <citation type="journal article" date="2015" name="PLoS ONE">
        <title>Genome Sequence of Bacillus endophyticus and Analysis of Its Companion Mechanism in the Ketogulonigenium vulgare-Bacillus Strain Consortium.</title>
        <authorList>
            <person name="Jia N."/>
            <person name="Du J."/>
            <person name="Ding M.Z."/>
            <person name="Gao F."/>
            <person name="Yuan Y.J."/>
        </authorList>
    </citation>
    <scope>NUCLEOTIDE SEQUENCE [LARGE SCALE GENOMIC DNA]</scope>
    <source>
        <strain evidence="1 2">Hbe603</strain>
    </source>
</reference>
<dbReference type="Proteomes" id="UP000036202">
    <property type="component" value="Chromosome"/>
</dbReference>
<keyword evidence="2" id="KW-1185">Reference proteome</keyword>
<proteinExistence type="predicted"/>